<accession>A0A0X8P2E6</accession>
<dbReference type="InterPro" id="IPR027417">
    <property type="entry name" value="P-loop_NTPase"/>
</dbReference>
<dbReference type="RefSeq" id="WP_061073228.1">
    <property type="nucleotide sequence ID" value="NZ_CP014060.2"/>
</dbReference>
<feature type="transmembrane region" description="Helical" evidence="1">
    <location>
        <begin position="194"/>
        <end position="217"/>
    </location>
</feature>
<dbReference type="InterPro" id="IPR050860">
    <property type="entry name" value="FeoB_GTPase"/>
</dbReference>
<evidence type="ECO:0000313" key="5">
    <source>
        <dbReference type="Proteomes" id="UP000060602"/>
    </source>
</evidence>
<evidence type="ECO:0000256" key="1">
    <source>
        <dbReference type="SAM" id="Phobius"/>
    </source>
</evidence>
<name>A0A0X8P2E6_ALCXX</name>
<keyword evidence="1" id="KW-0812">Transmembrane</keyword>
<dbReference type="PANTHER" id="PTHR43185:SF1">
    <property type="entry name" value="FE(2+) TRANSPORTER FEOB"/>
    <property type="match status" value="1"/>
</dbReference>
<keyword evidence="1" id="KW-1133">Transmembrane helix</keyword>
<feature type="domain" description="Nucleoside transporter/FeoB GTPase Gate" evidence="3">
    <location>
        <begin position="264"/>
        <end position="359"/>
    </location>
</feature>
<dbReference type="InterPro" id="IPR006073">
    <property type="entry name" value="GTP-bd"/>
</dbReference>
<proteinExistence type="predicted"/>
<dbReference type="Pfam" id="PF07670">
    <property type="entry name" value="Gate"/>
    <property type="match status" value="1"/>
</dbReference>
<feature type="transmembrane region" description="Helical" evidence="1">
    <location>
        <begin position="428"/>
        <end position="448"/>
    </location>
</feature>
<dbReference type="PANTHER" id="PTHR43185">
    <property type="entry name" value="FERROUS IRON TRANSPORT PROTEIN B"/>
    <property type="match status" value="1"/>
</dbReference>
<feature type="domain" description="G" evidence="2">
    <location>
        <begin position="13"/>
        <end position="109"/>
    </location>
</feature>
<keyword evidence="1" id="KW-0472">Membrane</keyword>
<protein>
    <submittedName>
        <fullName evidence="4">Ferrous iron transporter B</fullName>
    </submittedName>
</protein>
<reference evidence="5" key="1">
    <citation type="submission" date="2015-12" db="EMBL/GenBank/DDBJ databases">
        <title>FDA dAtabase for Regulatory Grade micrObial Sequences (FDA-ARGOS): Supporting development and validation of Infectious Disease Dx tests.</title>
        <authorList>
            <person name="Case J."/>
            <person name="Tallon L."/>
            <person name="Sadzewicz L."/>
            <person name="Sengamalay N."/>
            <person name="Ott S."/>
            <person name="Godinez A."/>
            <person name="Nagaraj S."/>
            <person name="Nadendla S."/>
            <person name="Sichtig H."/>
        </authorList>
    </citation>
    <scope>NUCLEOTIDE SEQUENCE [LARGE SCALE GENOMIC DNA]</scope>
    <source>
        <strain evidence="5">FDAARGOS_147</strain>
    </source>
</reference>
<feature type="transmembrane region" description="Helical" evidence="1">
    <location>
        <begin position="495"/>
        <end position="518"/>
    </location>
</feature>
<dbReference type="Proteomes" id="UP000060602">
    <property type="component" value="Chromosome"/>
</dbReference>
<dbReference type="InterPro" id="IPR011642">
    <property type="entry name" value="Gate_dom"/>
</dbReference>
<dbReference type="EMBL" id="CP014060">
    <property type="protein sequence ID" value="AMG38544.1"/>
    <property type="molecule type" value="Genomic_DNA"/>
</dbReference>
<evidence type="ECO:0000259" key="2">
    <source>
        <dbReference type="Pfam" id="PF01926"/>
    </source>
</evidence>
<feature type="transmembrane region" description="Helical" evidence="1">
    <location>
        <begin position="259"/>
        <end position="280"/>
    </location>
</feature>
<feature type="transmembrane region" description="Helical" evidence="1">
    <location>
        <begin position="366"/>
        <end position="384"/>
    </location>
</feature>
<feature type="transmembrane region" description="Helical" evidence="1">
    <location>
        <begin position="335"/>
        <end position="360"/>
    </location>
</feature>
<sequence length="550" mass="57135">MRHDAPEPDEAVVVLAGLENAGKSALFRGLTGQAVGDESNVAGSTVACREAALAGAAMRVVDTPGVRLRGDSAATRLALARMAPAAVVAVVMRATDTADLMREVLAALHGAHRICVVLTFADKCDDAPGLAARCGAALGVPVAIINARTPAAQELAAVRHALAGAVALPALPARPVLWHAPLARRPQRTPFEHAMWGPWWALVMLLLSFALPVYLAYGLSGGLQPLADAALIEPLSRALASAPPTLQTLLVGGYGLVSLGLYSFIWAFPVVALIGLAMALTEESGLKDRMTAALDPALRHIGLSGRDLVPVLSGFGCNVVATFQSRACSACTRRACVSLIAFGSACSYQIGATLSVFGAAGRMGLFAPYLLLLFLVGAAHTRLWHGALPAEAAAPLPGKAYLQWPSWRGVAWRLRAVVAQFLKQAMPVFLLICAVASLLDGLGALQALASLLRAPMAALGLPADAATGVVFSILRKDGLLALNQGQGALLARLDAAQMFVLVWLASTCSACLVTLWTVGRELGARHAWGLAGRQAVTSLVSAWLLAQALT</sequence>
<dbReference type="SUPFAM" id="SSF52540">
    <property type="entry name" value="P-loop containing nucleoside triphosphate hydrolases"/>
    <property type="match status" value="1"/>
</dbReference>
<dbReference type="Pfam" id="PF01926">
    <property type="entry name" value="MMR_HSR1"/>
    <property type="match status" value="1"/>
</dbReference>
<dbReference type="AlphaFoldDB" id="A0A0X8P2E6"/>
<organism evidence="4 5">
    <name type="scientific">Alcaligenes xylosoxydans xylosoxydans</name>
    <name type="common">Achromobacter xylosoxidans</name>
    <dbReference type="NCBI Taxonomy" id="85698"/>
    <lineage>
        <taxon>Bacteria</taxon>
        <taxon>Pseudomonadati</taxon>
        <taxon>Pseudomonadota</taxon>
        <taxon>Betaproteobacteria</taxon>
        <taxon>Burkholderiales</taxon>
        <taxon>Alcaligenaceae</taxon>
        <taxon>Achromobacter</taxon>
    </lineage>
</organism>
<dbReference type="Gene3D" id="3.40.50.300">
    <property type="entry name" value="P-loop containing nucleotide triphosphate hydrolases"/>
    <property type="match status" value="1"/>
</dbReference>
<dbReference type="GO" id="GO:0005886">
    <property type="term" value="C:plasma membrane"/>
    <property type="evidence" value="ECO:0007669"/>
    <property type="project" value="TreeGrafter"/>
</dbReference>
<dbReference type="GO" id="GO:0015093">
    <property type="term" value="F:ferrous iron transmembrane transporter activity"/>
    <property type="evidence" value="ECO:0007669"/>
    <property type="project" value="TreeGrafter"/>
</dbReference>
<evidence type="ECO:0000259" key="3">
    <source>
        <dbReference type="Pfam" id="PF07670"/>
    </source>
</evidence>
<dbReference type="GO" id="GO:0005525">
    <property type="term" value="F:GTP binding"/>
    <property type="evidence" value="ECO:0007669"/>
    <property type="project" value="InterPro"/>
</dbReference>
<evidence type="ECO:0000313" key="4">
    <source>
        <dbReference type="EMBL" id="AMG38544.1"/>
    </source>
</evidence>
<gene>
    <name evidence="4" type="ORF">AL504_22435</name>
</gene>